<keyword evidence="3" id="KW-1185">Reference proteome</keyword>
<dbReference type="Proteomes" id="UP000269945">
    <property type="component" value="Unassembled WGS sequence"/>
</dbReference>
<reference evidence="2 3" key="1">
    <citation type="submission" date="2018-10" db="EMBL/GenBank/DDBJ databases">
        <authorList>
            <person name="Ekblom R."/>
            <person name="Jareborg N."/>
        </authorList>
    </citation>
    <scope>NUCLEOTIDE SEQUENCE [LARGE SCALE GENOMIC DNA]</scope>
    <source>
        <tissue evidence="2">Muscle</tissue>
    </source>
</reference>
<evidence type="ECO:0000313" key="3">
    <source>
        <dbReference type="Proteomes" id="UP000269945"/>
    </source>
</evidence>
<sequence>MKRTEVSNWVAYGFPKSFLRAGSRFLESLGRAWTTPACVDTPQPCSSVRAFNNHGLFQKVTAVKADPQSKAVGGAPREVCPAPPPSPLSVTTAVKPVANNRKGEQLKNIPPQPCTLT</sequence>
<dbReference type="AlphaFoldDB" id="A0A9X9LXY8"/>
<feature type="region of interest" description="Disordered" evidence="1">
    <location>
        <begin position="72"/>
        <end position="91"/>
    </location>
</feature>
<protein>
    <submittedName>
        <fullName evidence="2">Uncharacterized protein</fullName>
    </submittedName>
</protein>
<proteinExistence type="predicted"/>
<evidence type="ECO:0000256" key="1">
    <source>
        <dbReference type="SAM" id="MobiDB-lite"/>
    </source>
</evidence>
<name>A0A9X9LXY8_GULGU</name>
<comment type="caution">
    <text evidence="2">The sequence shown here is derived from an EMBL/GenBank/DDBJ whole genome shotgun (WGS) entry which is preliminary data.</text>
</comment>
<accession>A0A9X9LXY8</accession>
<evidence type="ECO:0000313" key="2">
    <source>
        <dbReference type="EMBL" id="VCW98979.1"/>
    </source>
</evidence>
<gene>
    <name evidence="2" type="ORF">BN2614_LOCUS1</name>
</gene>
<dbReference type="EMBL" id="CYRY02027084">
    <property type="protein sequence ID" value="VCW98979.1"/>
    <property type="molecule type" value="Genomic_DNA"/>
</dbReference>
<organism evidence="2 3">
    <name type="scientific">Gulo gulo</name>
    <name type="common">Wolverine</name>
    <name type="synonym">Gluton</name>
    <dbReference type="NCBI Taxonomy" id="48420"/>
    <lineage>
        <taxon>Eukaryota</taxon>
        <taxon>Metazoa</taxon>
        <taxon>Chordata</taxon>
        <taxon>Craniata</taxon>
        <taxon>Vertebrata</taxon>
        <taxon>Euteleostomi</taxon>
        <taxon>Mammalia</taxon>
        <taxon>Eutheria</taxon>
        <taxon>Laurasiatheria</taxon>
        <taxon>Carnivora</taxon>
        <taxon>Caniformia</taxon>
        <taxon>Musteloidea</taxon>
        <taxon>Mustelidae</taxon>
        <taxon>Guloninae</taxon>
        <taxon>Gulo</taxon>
    </lineage>
</organism>